<name>A0A1S1M7L3_MYCCH</name>
<evidence type="ECO:0000313" key="3">
    <source>
        <dbReference type="Proteomes" id="UP000179441"/>
    </source>
</evidence>
<dbReference type="Gene3D" id="3.10.450.50">
    <property type="match status" value="1"/>
</dbReference>
<reference evidence="2 3" key="1">
    <citation type="submission" date="2016-10" db="EMBL/GenBank/DDBJ databases">
        <title>Evaluation of Human, Veterinary and Environmental Mycobacterium chelonae Isolates by Core Genome Phylogenomic Analysis, Targeted Gene Comparison, and Anti-microbial Susceptibility Patterns: A Tale of Mistaken Identities.</title>
        <authorList>
            <person name="Fogelson S.B."/>
            <person name="Camus A.C."/>
            <person name="Lorenz W."/>
            <person name="Vasireddy R."/>
            <person name="Vasireddy S."/>
            <person name="Smith T."/>
            <person name="Brown-Elliott B.A."/>
            <person name="Wallace R.J.Jr."/>
            <person name="Hasan N.A."/>
            <person name="Reischl U."/>
            <person name="Sanchez S."/>
        </authorList>
    </citation>
    <scope>NUCLEOTIDE SEQUENCE [LARGE SCALE GENOMIC DNA]</scope>
    <source>
        <strain evidence="2 3">15518</strain>
    </source>
</reference>
<comment type="caution">
    <text evidence="2">The sequence shown here is derived from an EMBL/GenBank/DDBJ whole genome shotgun (WGS) entry which is preliminary data.</text>
</comment>
<dbReference type="InterPro" id="IPR037401">
    <property type="entry name" value="SnoaL-like"/>
</dbReference>
<proteinExistence type="predicted"/>
<dbReference type="Proteomes" id="UP000179441">
    <property type="component" value="Unassembled WGS sequence"/>
</dbReference>
<evidence type="ECO:0000259" key="1">
    <source>
        <dbReference type="Pfam" id="PF12680"/>
    </source>
</evidence>
<organism evidence="2 3">
    <name type="scientific">Mycobacteroides chelonae</name>
    <name type="common">Mycobacterium chelonae</name>
    <dbReference type="NCBI Taxonomy" id="1774"/>
    <lineage>
        <taxon>Bacteria</taxon>
        <taxon>Bacillati</taxon>
        <taxon>Actinomycetota</taxon>
        <taxon>Actinomycetes</taxon>
        <taxon>Mycobacteriales</taxon>
        <taxon>Mycobacteriaceae</taxon>
        <taxon>Mycobacteroides</taxon>
    </lineage>
</organism>
<dbReference type="SUPFAM" id="SSF54427">
    <property type="entry name" value="NTF2-like"/>
    <property type="match status" value="1"/>
</dbReference>
<dbReference type="Pfam" id="PF12680">
    <property type="entry name" value="SnoaL_2"/>
    <property type="match status" value="1"/>
</dbReference>
<dbReference type="EMBL" id="MLIS01000001">
    <property type="protein sequence ID" value="OHU78838.1"/>
    <property type="molecule type" value="Genomic_DNA"/>
</dbReference>
<keyword evidence="3" id="KW-1185">Reference proteome</keyword>
<evidence type="ECO:0000313" key="2">
    <source>
        <dbReference type="EMBL" id="OHU78838.1"/>
    </source>
</evidence>
<dbReference type="AlphaFoldDB" id="A0A1S1M7L3"/>
<feature type="domain" description="SnoaL-like" evidence="1">
    <location>
        <begin position="15"/>
        <end position="112"/>
    </location>
</feature>
<sequence length="138" mass="16086">MNPQSDRTTSIAWSFFELLNSGNIDEALEVLHEEGTWWVAEAQTRPAMPMRLVKDPWRTVHEKVPMRFTLRDAIEAGDRVVLEVESASHDRERPYDNKYCFFITVRDNKIFELHEYVDTRNAHEVLIPLLGDTAPWAS</sequence>
<accession>A0A1S1M7L3</accession>
<gene>
    <name evidence="2" type="ORF">BKG84_10965</name>
</gene>
<protein>
    <recommendedName>
        <fullName evidence="1">SnoaL-like domain-containing protein</fullName>
    </recommendedName>
</protein>
<dbReference type="InterPro" id="IPR032710">
    <property type="entry name" value="NTF2-like_dom_sf"/>
</dbReference>
<dbReference type="RefSeq" id="WP_070951706.1">
    <property type="nucleotide sequence ID" value="NZ_CP050145.1"/>
</dbReference>